<dbReference type="OrthoDB" id="5896604at2759"/>
<reference evidence="2" key="1">
    <citation type="journal article" date="2015" name="Nat. Genet.">
        <title>The genome and transcriptome of the zoonotic hookworm Ancylostoma ceylanicum identify infection-specific gene families.</title>
        <authorList>
            <person name="Schwarz E.M."/>
            <person name="Hu Y."/>
            <person name="Antoshechkin I."/>
            <person name="Miller M.M."/>
            <person name="Sternberg P.W."/>
            <person name="Aroian R.V."/>
        </authorList>
    </citation>
    <scope>NUCLEOTIDE SEQUENCE</scope>
    <source>
        <strain evidence="2">HY135</strain>
    </source>
</reference>
<gene>
    <name evidence="1" type="primary">Acey_s0001.g326</name>
    <name evidence="1" type="ORF">Y032_0001g326</name>
</gene>
<organism evidence="1 2">
    <name type="scientific">Ancylostoma ceylanicum</name>
    <dbReference type="NCBI Taxonomy" id="53326"/>
    <lineage>
        <taxon>Eukaryota</taxon>
        <taxon>Metazoa</taxon>
        <taxon>Ecdysozoa</taxon>
        <taxon>Nematoda</taxon>
        <taxon>Chromadorea</taxon>
        <taxon>Rhabditida</taxon>
        <taxon>Rhabditina</taxon>
        <taxon>Rhabditomorpha</taxon>
        <taxon>Strongyloidea</taxon>
        <taxon>Ancylostomatidae</taxon>
        <taxon>Ancylostomatinae</taxon>
        <taxon>Ancylostoma</taxon>
    </lineage>
</organism>
<keyword evidence="2" id="KW-1185">Reference proteome</keyword>
<name>A0A016W3L9_9BILA</name>
<evidence type="ECO:0000313" key="2">
    <source>
        <dbReference type="Proteomes" id="UP000024635"/>
    </source>
</evidence>
<proteinExistence type="predicted"/>
<dbReference type="AlphaFoldDB" id="A0A016W3L9"/>
<accession>A0A016W3L9</accession>
<dbReference type="Proteomes" id="UP000024635">
    <property type="component" value="Unassembled WGS sequence"/>
</dbReference>
<protein>
    <submittedName>
        <fullName evidence="1">Uncharacterized protein</fullName>
    </submittedName>
</protein>
<evidence type="ECO:0000313" key="1">
    <source>
        <dbReference type="EMBL" id="EYC34250.1"/>
    </source>
</evidence>
<sequence length="84" mass="8942">MTDVSSRDGSARICLTEHDNRLEYGGGNFLHDCNTNGALGNAFRSSPQRSKSLVWMDLEAWEATGAVCGITSPSSVAATPEADH</sequence>
<comment type="caution">
    <text evidence="1">The sequence shown here is derived from an EMBL/GenBank/DDBJ whole genome shotgun (WGS) entry which is preliminary data.</text>
</comment>
<dbReference type="EMBL" id="JARK01001337">
    <property type="protein sequence ID" value="EYC34250.1"/>
    <property type="molecule type" value="Genomic_DNA"/>
</dbReference>